<keyword evidence="6" id="KW-0503">Monooxygenase</keyword>
<dbReference type="GeneID" id="19278902"/>
<dbReference type="OrthoDB" id="1103324at2759"/>
<keyword evidence="5 6" id="KW-0349">Heme</keyword>
<organism evidence="7 8">
    <name type="scientific">Pestalotiopsis fici (strain W106-1 / CGMCC3.15140)</name>
    <dbReference type="NCBI Taxonomy" id="1229662"/>
    <lineage>
        <taxon>Eukaryota</taxon>
        <taxon>Fungi</taxon>
        <taxon>Dikarya</taxon>
        <taxon>Ascomycota</taxon>
        <taxon>Pezizomycotina</taxon>
        <taxon>Sordariomycetes</taxon>
        <taxon>Xylariomycetidae</taxon>
        <taxon>Amphisphaeriales</taxon>
        <taxon>Sporocadaceae</taxon>
        <taxon>Pestalotiopsis</taxon>
    </lineage>
</organism>
<sequence>MDGTSSQTIAVVAALCIYRHEVEVLNEKLQNGTAKPCFATALLEGISKKEYDLSETEKLMIFSTLLEAGSDTSRTAITQMVAAAAVFPDWAAKARSYLDQVCGSKAERLPTLADRNSLPYITAATKEVLRWRPFIQTGVPHELAQDDEYGGYRFPKGTLFVRNAYALALNENDYPDAMRFKPERFMDQDLNSPLKGHWSFGAGRRVCVGYNVGFNSVWLATACLLYCFDSAEDERQPIDTLSSNWDSVEEQPFAVKISPRSQAHVNLIQRVGADVLHIE</sequence>
<dbReference type="RefSeq" id="XP_007840661.1">
    <property type="nucleotide sequence ID" value="XM_007842470.1"/>
</dbReference>
<dbReference type="eggNOG" id="KOG0156">
    <property type="taxonomic scope" value="Eukaryota"/>
</dbReference>
<dbReference type="PRINTS" id="PR00463">
    <property type="entry name" value="EP450I"/>
</dbReference>
<dbReference type="InterPro" id="IPR050364">
    <property type="entry name" value="Cytochrome_P450_fung"/>
</dbReference>
<dbReference type="PANTHER" id="PTHR46300">
    <property type="entry name" value="P450, PUTATIVE (EUROFUNG)-RELATED-RELATED"/>
    <property type="match status" value="1"/>
</dbReference>
<accession>W3WJG6</accession>
<dbReference type="InterPro" id="IPR036396">
    <property type="entry name" value="Cyt_P450_sf"/>
</dbReference>
<dbReference type="InParanoid" id="W3WJG6"/>
<dbReference type="InterPro" id="IPR017972">
    <property type="entry name" value="Cyt_P450_CS"/>
</dbReference>
<keyword evidence="3 6" id="KW-0560">Oxidoreductase</keyword>
<proteinExistence type="inferred from homology"/>
<evidence type="ECO:0000256" key="5">
    <source>
        <dbReference type="PIRSR" id="PIRSR602401-1"/>
    </source>
</evidence>
<reference evidence="8" key="1">
    <citation type="journal article" date="2015" name="BMC Genomics">
        <title>Genomic and transcriptomic analysis of the endophytic fungus Pestalotiopsis fici reveals its lifestyle and high potential for synthesis of natural products.</title>
        <authorList>
            <person name="Wang X."/>
            <person name="Zhang X."/>
            <person name="Liu L."/>
            <person name="Xiang M."/>
            <person name="Wang W."/>
            <person name="Sun X."/>
            <person name="Che Y."/>
            <person name="Guo L."/>
            <person name="Liu G."/>
            <person name="Guo L."/>
            <person name="Wang C."/>
            <person name="Yin W.B."/>
            <person name="Stadler M."/>
            <person name="Zhang X."/>
            <person name="Liu X."/>
        </authorList>
    </citation>
    <scope>NUCLEOTIDE SEQUENCE [LARGE SCALE GENOMIC DNA]</scope>
    <source>
        <strain evidence="8">W106-1 / CGMCC3.15140</strain>
    </source>
</reference>
<gene>
    <name evidence="7" type="ORF">PFICI_13889</name>
</gene>
<evidence type="ECO:0000256" key="1">
    <source>
        <dbReference type="ARBA" id="ARBA00010617"/>
    </source>
</evidence>
<dbReference type="Gene3D" id="1.10.630.10">
    <property type="entry name" value="Cytochrome P450"/>
    <property type="match status" value="1"/>
</dbReference>
<comment type="cofactor">
    <cofactor evidence="5">
        <name>heme</name>
        <dbReference type="ChEBI" id="CHEBI:30413"/>
    </cofactor>
</comment>
<dbReference type="OMA" id="EINCHRE"/>
<dbReference type="PROSITE" id="PS00086">
    <property type="entry name" value="CYTOCHROME_P450"/>
    <property type="match status" value="1"/>
</dbReference>
<protein>
    <submittedName>
        <fullName evidence="7">Uncharacterized protein</fullName>
    </submittedName>
</protein>
<dbReference type="Pfam" id="PF00067">
    <property type="entry name" value="p450"/>
    <property type="match status" value="1"/>
</dbReference>
<dbReference type="GO" id="GO:0016705">
    <property type="term" value="F:oxidoreductase activity, acting on paired donors, with incorporation or reduction of molecular oxygen"/>
    <property type="evidence" value="ECO:0007669"/>
    <property type="project" value="InterPro"/>
</dbReference>
<evidence type="ECO:0000313" key="7">
    <source>
        <dbReference type="EMBL" id="ETS74023.1"/>
    </source>
</evidence>
<dbReference type="KEGG" id="pfy:PFICI_13889"/>
<evidence type="ECO:0000256" key="4">
    <source>
        <dbReference type="ARBA" id="ARBA00023004"/>
    </source>
</evidence>
<evidence type="ECO:0000256" key="6">
    <source>
        <dbReference type="RuleBase" id="RU000461"/>
    </source>
</evidence>
<evidence type="ECO:0000313" key="8">
    <source>
        <dbReference type="Proteomes" id="UP000030651"/>
    </source>
</evidence>
<dbReference type="AlphaFoldDB" id="W3WJG6"/>
<dbReference type="InterPro" id="IPR001128">
    <property type="entry name" value="Cyt_P450"/>
</dbReference>
<dbReference type="HOGENOM" id="CLU_001570_20_0_1"/>
<keyword evidence="2 5" id="KW-0479">Metal-binding</keyword>
<evidence type="ECO:0000256" key="2">
    <source>
        <dbReference type="ARBA" id="ARBA00022723"/>
    </source>
</evidence>
<name>W3WJG6_PESFW</name>
<dbReference type="GO" id="GO:0020037">
    <property type="term" value="F:heme binding"/>
    <property type="evidence" value="ECO:0007669"/>
    <property type="project" value="InterPro"/>
</dbReference>
<dbReference type="PANTHER" id="PTHR46300:SF12">
    <property type="entry name" value="P450, PUTATIVE (EUROFUNG)-RELATED"/>
    <property type="match status" value="1"/>
</dbReference>
<dbReference type="EMBL" id="KI912120">
    <property type="protein sequence ID" value="ETS74023.1"/>
    <property type="molecule type" value="Genomic_DNA"/>
</dbReference>
<dbReference type="GO" id="GO:0004497">
    <property type="term" value="F:monooxygenase activity"/>
    <property type="evidence" value="ECO:0007669"/>
    <property type="project" value="UniProtKB-KW"/>
</dbReference>
<dbReference type="SUPFAM" id="SSF48264">
    <property type="entry name" value="Cytochrome P450"/>
    <property type="match status" value="1"/>
</dbReference>
<comment type="similarity">
    <text evidence="1 6">Belongs to the cytochrome P450 family.</text>
</comment>
<keyword evidence="4 5" id="KW-0408">Iron</keyword>
<evidence type="ECO:0000256" key="3">
    <source>
        <dbReference type="ARBA" id="ARBA00023002"/>
    </source>
</evidence>
<dbReference type="InterPro" id="IPR002401">
    <property type="entry name" value="Cyt_P450_E_grp-I"/>
</dbReference>
<keyword evidence="8" id="KW-1185">Reference proteome</keyword>
<dbReference type="GO" id="GO:0005506">
    <property type="term" value="F:iron ion binding"/>
    <property type="evidence" value="ECO:0007669"/>
    <property type="project" value="InterPro"/>
</dbReference>
<feature type="binding site" description="axial binding residue" evidence="5">
    <location>
        <position position="207"/>
    </location>
    <ligand>
        <name>heme</name>
        <dbReference type="ChEBI" id="CHEBI:30413"/>
    </ligand>
    <ligandPart>
        <name>Fe</name>
        <dbReference type="ChEBI" id="CHEBI:18248"/>
    </ligandPart>
</feature>
<dbReference type="Proteomes" id="UP000030651">
    <property type="component" value="Unassembled WGS sequence"/>
</dbReference>